<evidence type="ECO:0000256" key="2">
    <source>
        <dbReference type="ARBA" id="ARBA00022771"/>
    </source>
</evidence>
<dbReference type="InterPro" id="IPR013655">
    <property type="entry name" value="PAS_fold_3"/>
</dbReference>
<dbReference type="GO" id="GO:0006355">
    <property type="term" value="P:regulation of DNA-templated transcription"/>
    <property type="evidence" value="ECO:0007669"/>
    <property type="project" value="InterPro"/>
</dbReference>
<keyword evidence="2 4" id="KW-0863">Zinc-finger</keyword>
<sequence>MTSSVPRSISILQQQTIKTPEFTRRKNWSQSILDELRDIVLVITFEMMILYCSAASRECLGYEPSELVNHRLTEFIHLDDVDSLKRNLRASKDTMEQLKVVFRLQGKDTKYNMVEMTGHVYKNCFFGTVRITPVQATNTMEEFLELKMENEALKQKLHELQEQQTQQQFLEERRQQQQQGGNEEEEATGFVMEESAAAPHVYTPGISTSYNIAETLSLFTGLNYEMGERSRGISMGLEGELLNISSQQMNKFPTVVGPMDKEFTHEEPQRKSKKKRIEVEPQQRICTSCGTTDSPEWRKGPQGPKTFCNACGIKWRKTQKQQTEQKDQQQ</sequence>
<dbReference type="SMART" id="SM00091">
    <property type="entry name" value="PAS"/>
    <property type="match status" value="1"/>
</dbReference>
<dbReference type="EMBL" id="JAEPRB010000058">
    <property type="protein sequence ID" value="KAG2223573.1"/>
    <property type="molecule type" value="Genomic_DNA"/>
</dbReference>
<accession>A0A8H7S8T1</accession>
<feature type="domain" description="GATA-type" evidence="7">
    <location>
        <begin position="280"/>
        <end position="316"/>
    </location>
</feature>
<evidence type="ECO:0008006" key="10">
    <source>
        <dbReference type="Google" id="ProtNLM"/>
    </source>
</evidence>
<evidence type="ECO:0000259" key="6">
    <source>
        <dbReference type="PROSITE" id="PS50112"/>
    </source>
</evidence>
<dbReference type="SUPFAM" id="SSF55785">
    <property type="entry name" value="PYP-like sensor domain (PAS domain)"/>
    <property type="match status" value="1"/>
</dbReference>
<name>A0A8H7S8T1_9FUNG</name>
<dbReference type="Gene3D" id="3.30.50.10">
    <property type="entry name" value="Erythroid Transcription Factor GATA-1, subunit A"/>
    <property type="match status" value="1"/>
</dbReference>
<reference evidence="8 9" key="1">
    <citation type="submission" date="2020-12" db="EMBL/GenBank/DDBJ databases">
        <title>Metabolic potential, ecology and presence of endohyphal bacteria is reflected in genomic diversity of Mucoromycotina.</title>
        <authorList>
            <person name="Muszewska A."/>
            <person name="Okrasinska A."/>
            <person name="Steczkiewicz K."/>
            <person name="Drgas O."/>
            <person name="Orlowska M."/>
            <person name="Perlinska-Lenart U."/>
            <person name="Aleksandrzak-Piekarczyk T."/>
            <person name="Szatraj K."/>
            <person name="Zielenkiewicz U."/>
            <person name="Pilsyk S."/>
            <person name="Malc E."/>
            <person name="Mieczkowski P."/>
            <person name="Kruszewska J.S."/>
            <person name="Biernat P."/>
            <person name="Pawlowska J."/>
        </authorList>
    </citation>
    <scope>NUCLEOTIDE SEQUENCE [LARGE SCALE GENOMIC DNA]</scope>
    <source>
        <strain evidence="8 9">CBS 142.35</strain>
    </source>
</reference>
<dbReference type="Gene3D" id="3.30.450.20">
    <property type="entry name" value="PAS domain"/>
    <property type="match status" value="1"/>
</dbReference>
<keyword evidence="1" id="KW-0479">Metal-binding</keyword>
<evidence type="ECO:0000256" key="1">
    <source>
        <dbReference type="ARBA" id="ARBA00022723"/>
    </source>
</evidence>
<dbReference type="Pfam" id="PF00320">
    <property type="entry name" value="GATA"/>
    <property type="match status" value="1"/>
</dbReference>
<dbReference type="OrthoDB" id="2162994at2759"/>
<protein>
    <recommendedName>
        <fullName evidence="10">White collar 2 protein</fullName>
    </recommendedName>
</protein>
<dbReference type="SUPFAM" id="SSF57716">
    <property type="entry name" value="Glucocorticoid receptor-like (DNA-binding domain)"/>
    <property type="match status" value="1"/>
</dbReference>
<proteinExistence type="predicted"/>
<evidence type="ECO:0000313" key="8">
    <source>
        <dbReference type="EMBL" id="KAG2223573.1"/>
    </source>
</evidence>
<evidence type="ECO:0000256" key="4">
    <source>
        <dbReference type="PROSITE-ProRule" id="PRU00094"/>
    </source>
</evidence>
<evidence type="ECO:0000256" key="3">
    <source>
        <dbReference type="ARBA" id="ARBA00022833"/>
    </source>
</evidence>
<feature type="region of interest" description="Disordered" evidence="5">
    <location>
        <begin position="263"/>
        <end position="282"/>
    </location>
</feature>
<dbReference type="PROSITE" id="PS50112">
    <property type="entry name" value="PAS"/>
    <property type="match status" value="1"/>
</dbReference>
<dbReference type="GO" id="GO:0008270">
    <property type="term" value="F:zinc ion binding"/>
    <property type="evidence" value="ECO:0007669"/>
    <property type="project" value="UniProtKB-KW"/>
</dbReference>
<dbReference type="AlphaFoldDB" id="A0A8H7S8T1"/>
<keyword evidence="3" id="KW-0862">Zinc</keyword>
<dbReference type="PANTHER" id="PTHR47255:SF4">
    <property type="entry name" value="GATA ZINC FINGER DOMAIN-CONTAINING PROTEIN 12"/>
    <property type="match status" value="1"/>
</dbReference>
<gene>
    <name evidence="8" type="ORF">INT45_001655</name>
</gene>
<dbReference type="SMART" id="SM00401">
    <property type="entry name" value="ZnF_GATA"/>
    <property type="match status" value="1"/>
</dbReference>
<dbReference type="InterPro" id="IPR013088">
    <property type="entry name" value="Znf_NHR/GATA"/>
</dbReference>
<dbReference type="InterPro" id="IPR035965">
    <property type="entry name" value="PAS-like_dom_sf"/>
</dbReference>
<dbReference type="CDD" id="cd00130">
    <property type="entry name" value="PAS"/>
    <property type="match status" value="1"/>
</dbReference>
<dbReference type="CDD" id="cd00202">
    <property type="entry name" value="ZnF_GATA"/>
    <property type="match status" value="1"/>
</dbReference>
<evidence type="ECO:0000256" key="5">
    <source>
        <dbReference type="SAM" id="MobiDB-lite"/>
    </source>
</evidence>
<dbReference type="InterPro" id="IPR000014">
    <property type="entry name" value="PAS"/>
</dbReference>
<dbReference type="PROSITE" id="PS00344">
    <property type="entry name" value="GATA_ZN_FINGER_1"/>
    <property type="match status" value="1"/>
</dbReference>
<dbReference type="Proteomes" id="UP000646827">
    <property type="component" value="Unassembled WGS sequence"/>
</dbReference>
<comment type="caution">
    <text evidence="8">The sequence shown here is derived from an EMBL/GenBank/DDBJ whole genome shotgun (WGS) entry which is preliminary data.</text>
</comment>
<dbReference type="PROSITE" id="PS50114">
    <property type="entry name" value="GATA_ZN_FINGER_2"/>
    <property type="match status" value="1"/>
</dbReference>
<dbReference type="GO" id="GO:0043565">
    <property type="term" value="F:sequence-specific DNA binding"/>
    <property type="evidence" value="ECO:0007669"/>
    <property type="project" value="InterPro"/>
</dbReference>
<dbReference type="PANTHER" id="PTHR47255">
    <property type="entry name" value="GATA TRANSCRIPTION FACTOR 22-RELATED"/>
    <property type="match status" value="1"/>
</dbReference>
<keyword evidence="9" id="KW-1185">Reference proteome</keyword>
<feature type="domain" description="PAS" evidence="6">
    <location>
        <begin position="25"/>
        <end position="95"/>
    </location>
</feature>
<evidence type="ECO:0000259" key="7">
    <source>
        <dbReference type="PROSITE" id="PS50114"/>
    </source>
</evidence>
<evidence type="ECO:0000313" key="9">
    <source>
        <dbReference type="Proteomes" id="UP000646827"/>
    </source>
</evidence>
<dbReference type="InterPro" id="IPR000679">
    <property type="entry name" value="Znf_GATA"/>
</dbReference>
<feature type="region of interest" description="Disordered" evidence="5">
    <location>
        <begin position="163"/>
        <end position="187"/>
    </location>
</feature>
<dbReference type="Pfam" id="PF08447">
    <property type="entry name" value="PAS_3"/>
    <property type="match status" value="1"/>
</dbReference>
<dbReference type="InterPro" id="IPR052138">
    <property type="entry name" value="GATA_ZnFinger_Domain"/>
</dbReference>
<organism evidence="8 9">
    <name type="scientific">Circinella minor</name>
    <dbReference type="NCBI Taxonomy" id="1195481"/>
    <lineage>
        <taxon>Eukaryota</taxon>
        <taxon>Fungi</taxon>
        <taxon>Fungi incertae sedis</taxon>
        <taxon>Mucoromycota</taxon>
        <taxon>Mucoromycotina</taxon>
        <taxon>Mucoromycetes</taxon>
        <taxon>Mucorales</taxon>
        <taxon>Lichtheimiaceae</taxon>
        <taxon>Circinella</taxon>
    </lineage>
</organism>